<dbReference type="InterPro" id="IPR010918">
    <property type="entry name" value="PurM-like_C_dom"/>
</dbReference>
<comment type="caution">
    <text evidence="1">Lacks conserved residue(s) required for the propagation of feature annotation.</text>
</comment>
<dbReference type="HAMAP" id="MF_02128">
    <property type="entry name" value="TMP_kinase"/>
    <property type="match status" value="1"/>
</dbReference>
<dbReference type="GO" id="GO:0009030">
    <property type="term" value="F:thiamine-phosphate kinase activity"/>
    <property type="evidence" value="ECO:0007669"/>
    <property type="project" value="UniProtKB-UniRule"/>
</dbReference>
<organism evidence="4 5">
    <name type="scientific">Veillonella montpellierensis DNF00314</name>
    <dbReference type="NCBI Taxonomy" id="1401067"/>
    <lineage>
        <taxon>Bacteria</taxon>
        <taxon>Bacillati</taxon>
        <taxon>Bacillota</taxon>
        <taxon>Negativicutes</taxon>
        <taxon>Veillonellales</taxon>
        <taxon>Veillonellaceae</taxon>
        <taxon>Veillonella</taxon>
    </lineage>
</organism>
<dbReference type="Proteomes" id="UP000029628">
    <property type="component" value="Unassembled WGS sequence"/>
</dbReference>
<accession>A0A096AKT4</accession>
<dbReference type="EMBL" id="JRNT01000007">
    <property type="protein sequence ID" value="KGF47703.1"/>
    <property type="molecule type" value="Genomic_DNA"/>
</dbReference>
<comment type="pathway">
    <text evidence="1">Cofactor biosynthesis; thiamine diphosphate biosynthesis; thiamine diphosphate from thiamine phosphate: step 1/1.</text>
</comment>
<feature type="domain" description="PurM-like C-terminal" evidence="3">
    <location>
        <begin position="158"/>
        <end position="305"/>
    </location>
</feature>
<evidence type="ECO:0000259" key="3">
    <source>
        <dbReference type="Pfam" id="PF02769"/>
    </source>
</evidence>
<reference evidence="4 5" key="1">
    <citation type="submission" date="2014-07" db="EMBL/GenBank/DDBJ databases">
        <authorList>
            <person name="McCorrison J."/>
            <person name="Sanka R."/>
            <person name="Torralba M."/>
            <person name="Gillis M."/>
            <person name="Haft D.H."/>
            <person name="Methe B."/>
            <person name="Sutton G."/>
            <person name="Nelson K.E."/>
        </authorList>
    </citation>
    <scope>NUCLEOTIDE SEQUENCE [LARGE SCALE GENOMIC DNA]</scope>
    <source>
        <strain evidence="4 5">DNF00314</strain>
    </source>
</reference>
<dbReference type="AlphaFoldDB" id="A0A096AKT4"/>
<feature type="binding site" evidence="1">
    <location>
        <position position="33"/>
    </location>
    <ligand>
        <name>Mg(2+)</name>
        <dbReference type="ChEBI" id="CHEBI:18420"/>
        <label>4</label>
    </ligand>
</feature>
<dbReference type="GO" id="GO:0009228">
    <property type="term" value="P:thiamine biosynthetic process"/>
    <property type="evidence" value="ECO:0007669"/>
    <property type="project" value="UniProtKB-KW"/>
</dbReference>
<feature type="binding site" evidence="1">
    <location>
        <begin position="126"/>
        <end position="127"/>
    </location>
    <ligand>
        <name>ATP</name>
        <dbReference type="ChEBI" id="CHEBI:30616"/>
    </ligand>
</feature>
<comment type="catalytic activity">
    <reaction evidence="1">
        <text>thiamine phosphate + ATP = thiamine diphosphate + ADP</text>
        <dbReference type="Rhea" id="RHEA:15913"/>
        <dbReference type="ChEBI" id="CHEBI:30616"/>
        <dbReference type="ChEBI" id="CHEBI:37575"/>
        <dbReference type="ChEBI" id="CHEBI:58937"/>
        <dbReference type="ChEBI" id="CHEBI:456216"/>
        <dbReference type="EC" id="2.7.4.16"/>
    </reaction>
</comment>
<feature type="binding site" evidence="1">
    <location>
        <position position="109"/>
    </location>
    <ligand>
        <name>ATP</name>
        <dbReference type="ChEBI" id="CHEBI:30616"/>
    </ligand>
</feature>
<feature type="binding site" evidence="1">
    <location>
        <position position="153"/>
    </location>
    <ligand>
        <name>ATP</name>
        <dbReference type="ChEBI" id="CHEBI:30616"/>
    </ligand>
</feature>
<evidence type="ECO:0000313" key="5">
    <source>
        <dbReference type="Proteomes" id="UP000029628"/>
    </source>
</evidence>
<dbReference type="Pfam" id="PF00586">
    <property type="entry name" value="AIRS"/>
    <property type="match status" value="1"/>
</dbReference>
<feature type="binding site" evidence="1">
    <location>
        <position position="48"/>
    </location>
    <ligand>
        <name>Mg(2+)</name>
        <dbReference type="ChEBI" id="CHEBI:18420"/>
        <label>4</label>
    </ligand>
</feature>
<feature type="binding site" evidence="1">
    <location>
        <position position="217"/>
    </location>
    <ligand>
        <name>ATP</name>
        <dbReference type="ChEBI" id="CHEBI:30616"/>
    </ligand>
</feature>
<sequence>MKVKDMGEFTLINAISDDVIFDPTTVIEGIGDDCAIYKSTEDYEQLISIDTMVEGIHFTFNTMSPYDIGVRLSTANISDIAAMGGIPRQIVISIAIPPTMDSAIIKSIYDGIKYQCKQYTINLIGGDTVSTSGPLVITLTIVGEVPKGKAVLRRRAQVGDCIGVTGYMGSSAAGLDAIYHTYQDTNVIIQSHRQPQPQVALGTYLRHIGATAMNDISDGLASELHEIADTSNITMLIEEELIPIHRETMLISNRLGNNPLDYALFGGEDFQLVFTIPSESLPAVHNQKDITIIGQIISKGDGTVLMKGKDQSIRVIEKKGYNHFSHD</sequence>
<keyword evidence="5" id="KW-1185">Reference proteome</keyword>
<keyword evidence="1" id="KW-0479">Metal-binding</keyword>
<comment type="miscellaneous">
    <text evidence="1">Reaction mechanism of ThiL seems to utilize a direct, inline transfer of the gamma-phosphate of ATP to TMP rather than a phosphorylated enzyme intermediate.</text>
</comment>
<keyword evidence="1" id="KW-0067">ATP-binding</keyword>
<feature type="binding site" evidence="1">
    <location>
        <position position="50"/>
    </location>
    <ligand>
        <name>Mg(2+)</name>
        <dbReference type="ChEBI" id="CHEBI:18420"/>
        <label>2</label>
    </ligand>
</feature>
<gene>
    <name evidence="1" type="primary">thiL</name>
    <name evidence="4" type="ORF">HMPREF0872_03070</name>
</gene>
<dbReference type="EC" id="2.7.4.16" evidence="1"/>
<dbReference type="GO" id="GO:0000287">
    <property type="term" value="F:magnesium ion binding"/>
    <property type="evidence" value="ECO:0007669"/>
    <property type="project" value="UniProtKB-UniRule"/>
</dbReference>
<dbReference type="InterPro" id="IPR036676">
    <property type="entry name" value="PurM-like_C_sf"/>
</dbReference>
<feature type="binding site" evidence="1">
    <location>
        <position position="33"/>
    </location>
    <ligand>
        <name>Mg(2+)</name>
        <dbReference type="ChEBI" id="CHEBI:18420"/>
        <label>3</label>
    </ligand>
</feature>
<dbReference type="UniPathway" id="UPA00060">
    <property type="reaction ID" value="UER00142"/>
</dbReference>
<dbReference type="SUPFAM" id="SSF56042">
    <property type="entry name" value="PurM C-terminal domain-like"/>
    <property type="match status" value="1"/>
</dbReference>
<keyword evidence="1" id="KW-0547">Nucleotide-binding</keyword>
<dbReference type="PANTHER" id="PTHR30270:SF0">
    <property type="entry name" value="THIAMINE-MONOPHOSPHATE KINASE"/>
    <property type="match status" value="1"/>
</dbReference>
<protein>
    <recommendedName>
        <fullName evidence="1">Thiamine-monophosphate kinase</fullName>
        <shortName evidence="1">TMP kinase</shortName>
        <shortName evidence="1">Thiamine-phosphate kinase</shortName>
        <ecNumber evidence="1">2.7.4.16</ecNumber>
    </recommendedName>
</protein>
<feature type="domain" description="PurM-like N-terminal" evidence="2">
    <location>
        <begin position="31"/>
        <end position="145"/>
    </location>
</feature>
<dbReference type="Gene3D" id="3.90.650.10">
    <property type="entry name" value="PurM-like C-terminal domain"/>
    <property type="match status" value="1"/>
</dbReference>
<dbReference type="SUPFAM" id="SSF55326">
    <property type="entry name" value="PurM N-terminal domain-like"/>
    <property type="match status" value="1"/>
</dbReference>
<feature type="binding site" evidence="1">
    <location>
        <position position="79"/>
    </location>
    <ligand>
        <name>Mg(2+)</name>
        <dbReference type="ChEBI" id="CHEBI:18420"/>
        <label>4</label>
    </ligand>
</feature>
<dbReference type="PIRSF" id="PIRSF005303">
    <property type="entry name" value="Thiam_monoph_kin"/>
    <property type="match status" value="1"/>
</dbReference>
<dbReference type="RefSeq" id="WP_038151715.1">
    <property type="nucleotide sequence ID" value="NZ_JRNT01000007.1"/>
</dbReference>
<keyword evidence="1 4" id="KW-0418">Kinase</keyword>
<feature type="binding site" evidence="1">
    <location>
        <position position="57"/>
    </location>
    <ligand>
        <name>substrate</name>
    </ligand>
</feature>
<comment type="similarity">
    <text evidence="1">Belongs to the thiamine-monophosphate kinase family.</text>
</comment>
<evidence type="ECO:0000259" key="2">
    <source>
        <dbReference type="Pfam" id="PF00586"/>
    </source>
</evidence>
<feature type="binding site" evidence="1">
    <location>
        <position position="321"/>
    </location>
    <ligand>
        <name>substrate</name>
    </ligand>
</feature>
<proteinExistence type="inferred from homology"/>
<feature type="binding site" evidence="1">
    <location>
        <position position="127"/>
    </location>
    <ligand>
        <name>Mg(2+)</name>
        <dbReference type="ChEBI" id="CHEBI:18420"/>
        <label>1</label>
    </ligand>
</feature>
<feature type="binding site" evidence="1">
    <location>
        <position position="79"/>
    </location>
    <ligand>
        <name>Mg(2+)</name>
        <dbReference type="ChEBI" id="CHEBI:18420"/>
        <label>3</label>
    </ligand>
</feature>
<keyword evidence="1" id="KW-0460">Magnesium</keyword>
<feature type="binding site" evidence="1">
    <location>
        <position position="215"/>
    </location>
    <ligand>
        <name>Mg(2+)</name>
        <dbReference type="ChEBI" id="CHEBI:18420"/>
        <label>3</label>
    </ligand>
</feature>
<keyword evidence="1" id="KW-0784">Thiamine biosynthesis</keyword>
<evidence type="ECO:0000256" key="1">
    <source>
        <dbReference type="HAMAP-Rule" id="MF_02128"/>
    </source>
</evidence>
<feature type="binding site" evidence="1">
    <location>
        <position position="268"/>
    </location>
    <ligand>
        <name>substrate</name>
    </ligand>
</feature>
<dbReference type="Gene3D" id="3.30.1330.10">
    <property type="entry name" value="PurM-like, N-terminal domain"/>
    <property type="match status" value="1"/>
</dbReference>
<dbReference type="GO" id="GO:0005524">
    <property type="term" value="F:ATP binding"/>
    <property type="evidence" value="ECO:0007669"/>
    <property type="project" value="UniProtKB-UniRule"/>
</dbReference>
<dbReference type="InterPro" id="IPR016188">
    <property type="entry name" value="PurM-like_N"/>
</dbReference>
<dbReference type="InterPro" id="IPR036921">
    <property type="entry name" value="PurM-like_N_sf"/>
</dbReference>
<keyword evidence="1" id="KW-0808">Transferase</keyword>
<evidence type="ECO:0000313" key="4">
    <source>
        <dbReference type="EMBL" id="KGF47703.1"/>
    </source>
</evidence>
<dbReference type="Pfam" id="PF02769">
    <property type="entry name" value="AIRS_C"/>
    <property type="match status" value="1"/>
</dbReference>
<dbReference type="NCBIfam" id="TIGR01379">
    <property type="entry name" value="thiL"/>
    <property type="match status" value="1"/>
</dbReference>
<feature type="binding site" evidence="1">
    <location>
        <position position="218"/>
    </location>
    <ligand>
        <name>Mg(2+)</name>
        <dbReference type="ChEBI" id="CHEBI:18420"/>
        <label>5</label>
    </ligand>
</feature>
<dbReference type="eggNOG" id="COG0611">
    <property type="taxonomic scope" value="Bacteria"/>
</dbReference>
<comment type="function">
    <text evidence="1">Catalyzes the ATP-dependent phosphorylation of thiamine-monophosphate (TMP) to form thiamine-pyrophosphate (TPP), the active form of vitamin B1.</text>
</comment>
<name>A0A096AKT4_9FIRM</name>
<dbReference type="PANTHER" id="PTHR30270">
    <property type="entry name" value="THIAMINE-MONOPHOSPHATE KINASE"/>
    <property type="match status" value="1"/>
</dbReference>
<dbReference type="GO" id="GO:0009229">
    <property type="term" value="P:thiamine diphosphate biosynthetic process"/>
    <property type="evidence" value="ECO:0007669"/>
    <property type="project" value="UniProtKB-UniRule"/>
</dbReference>
<comment type="caution">
    <text evidence="4">The sequence shown here is derived from an EMBL/GenBank/DDBJ whole genome shotgun (WGS) entry which is preliminary data.</text>
</comment>
<feature type="binding site" evidence="1">
    <location>
        <position position="50"/>
    </location>
    <ligand>
        <name>Mg(2+)</name>
        <dbReference type="ChEBI" id="CHEBI:18420"/>
        <label>1</label>
    </ligand>
</feature>
<dbReference type="CDD" id="cd02194">
    <property type="entry name" value="ThiL"/>
    <property type="match status" value="1"/>
</dbReference>
<feature type="binding site" evidence="1">
    <location>
        <position position="79"/>
    </location>
    <ligand>
        <name>Mg(2+)</name>
        <dbReference type="ChEBI" id="CHEBI:18420"/>
        <label>2</label>
    </ligand>
</feature>
<dbReference type="InterPro" id="IPR006283">
    <property type="entry name" value="ThiL-like"/>
</dbReference>